<proteinExistence type="predicted"/>
<protein>
    <submittedName>
        <fullName evidence="7">GtrA family protein</fullName>
    </submittedName>
</protein>
<feature type="transmembrane region" description="Helical" evidence="5">
    <location>
        <begin position="64"/>
        <end position="90"/>
    </location>
</feature>
<accession>A0A831LII4</accession>
<gene>
    <name evidence="7" type="ORF">ENN90_01310</name>
</gene>
<keyword evidence="2 5" id="KW-0812">Transmembrane</keyword>
<dbReference type="Pfam" id="PF04138">
    <property type="entry name" value="GtrA_DPMS_TM"/>
    <property type="match status" value="1"/>
</dbReference>
<dbReference type="GO" id="GO:0016020">
    <property type="term" value="C:membrane"/>
    <property type="evidence" value="ECO:0007669"/>
    <property type="project" value="UniProtKB-SubCell"/>
</dbReference>
<organism evidence="7">
    <name type="scientific">Mariniphaga anaerophila</name>
    <dbReference type="NCBI Taxonomy" id="1484053"/>
    <lineage>
        <taxon>Bacteria</taxon>
        <taxon>Pseudomonadati</taxon>
        <taxon>Bacteroidota</taxon>
        <taxon>Bacteroidia</taxon>
        <taxon>Marinilabiliales</taxon>
        <taxon>Prolixibacteraceae</taxon>
        <taxon>Mariniphaga</taxon>
    </lineage>
</organism>
<dbReference type="GO" id="GO:0000271">
    <property type="term" value="P:polysaccharide biosynthetic process"/>
    <property type="evidence" value="ECO:0007669"/>
    <property type="project" value="InterPro"/>
</dbReference>
<feature type="transmembrane region" description="Helical" evidence="5">
    <location>
        <begin position="7"/>
        <end position="27"/>
    </location>
</feature>
<dbReference type="AlphaFoldDB" id="A0A831LII4"/>
<evidence type="ECO:0000256" key="2">
    <source>
        <dbReference type="ARBA" id="ARBA00022692"/>
    </source>
</evidence>
<keyword evidence="4 5" id="KW-0472">Membrane</keyword>
<feature type="transmembrane region" description="Helical" evidence="5">
    <location>
        <begin position="110"/>
        <end position="129"/>
    </location>
</feature>
<feature type="transmembrane region" description="Helical" evidence="5">
    <location>
        <begin position="39"/>
        <end position="57"/>
    </location>
</feature>
<evidence type="ECO:0000256" key="4">
    <source>
        <dbReference type="ARBA" id="ARBA00023136"/>
    </source>
</evidence>
<evidence type="ECO:0000256" key="3">
    <source>
        <dbReference type="ARBA" id="ARBA00022989"/>
    </source>
</evidence>
<keyword evidence="3 5" id="KW-1133">Transmembrane helix</keyword>
<sequence length="171" mass="19974">MRRFLHVCRLMIIRTVDFFYFPFLWFIPHEVFRYGATGGANTAFDIFLYFIFYNFVLKRQILDLGFVAISPHIAAFLLVFPITFCTGFILAKYVTFTASELRGRVQLFRYGLTVLGAIFLNYVFLKFFVEHAGLYPTLSKALTTIVVVAFSYLMQRYFSFKTGRAFAFRKG</sequence>
<comment type="subcellular location">
    <subcellularLocation>
        <location evidence="1">Membrane</location>
        <topology evidence="1">Multi-pass membrane protein</topology>
    </subcellularLocation>
</comment>
<dbReference type="EMBL" id="DSDK01000079">
    <property type="protein sequence ID" value="HDR50248.1"/>
    <property type="molecule type" value="Genomic_DNA"/>
</dbReference>
<evidence type="ECO:0000313" key="7">
    <source>
        <dbReference type="EMBL" id="HDR50248.1"/>
    </source>
</evidence>
<name>A0A831LII4_9BACT</name>
<feature type="transmembrane region" description="Helical" evidence="5">
    <location>
        <begin position="141"/>
        <end position="158"/>
    </location>
</feature>
<evidence type="ECO:0000259" key="6">
    <source>
        <dbReference type="Pfam" id="PF04138"/>
    </source>
</evidence>
<dbReference type="Proteomes" id="UP000886047">
    <property type="component" value="Unassembled WGS sequence"/>
</dbReference>
<reference evidence="7" key="1">
    <citation type="journal article" date="2020" name="mSystems">
        <title>Genome- and Community-Level Interaction Insights into Carbon Utilization and Element Cycling Functions of Hydrothermarchaeota in Hydrothermal Sediment.</title>
        <authorList>
            <person name="Zhou Z."/>
            <person name="Liu Y."/>
            <person name="Xu W."/>
            <person name="Pan J."/>
            <person name="Luo Z.H."/>
            <person name="Li M."/>
        </authorList>
    </citation>
    <scope>NUCLEOTIDE SEQUENCE [LARGE SCALE GENOMIC DNA]</scope>
    <source>
        <strain evidence="7">SpSt-1217</strain>
    </source>
</reference>
<feature type="domain" description="GtrA/DPMS transmembrane" evidence="6">
    <location>
        <begin position="33"/>
        <end position="160"/>
    </location>
</feature>
<comment type="caution">
    <text evidence="7">The sequence shown here is derived from an EMBL/GenBank/DDBJ whole genome shotgun (WGS) entry which is preliminary data.</text>
</comment>
<evidence type="ECO:0000256" key="5">
    <source>
        <dbReference type="SAM" id="Phobius"/>
    </source>
</evidence>
<dbReference type="InterPro" id="IPR007267">
    <property type="entry name" value="GtrA_DPMS_TM"/>
</dbReference>
<evidence type="ECO:0000256" key="1">
    <source>
        <dbReference type="ARBA" id="ARBA00004141"/>
    </source>
</evidence>